<proteinExistence type="predicted"/>
<reference evidence="1 2" key="1">
    <citation type="journal article" date="2018" name="Int. J. Syst. Evol. Microbiol.">
        <title>Zhouia spongiae sp. nov., isolated from a marine sponge.</title>
        <authorList>
            <person name="Zhuang L."/>
            <person name="Lin B."/>
            <person name="Qin F."/>
            <person name="Luo L."/>
        </authorList>
    </citation>
    <scope>NUCLEOTIDE SEQUENCE [LARGE SCALE GENOMIC DNA]</scope>
    <source>
        <strain evidence="1 2">HN-Y44</strain>
    </source>
</reference>
<gene>
    <name evidence="1" type="ORF">MQE36_12135</name>
</gene>
<dbReference type="RefSeq" id="WP_242936244.1">
    <property type="nucleotide sequence ID" value="NZ_CP094326.1"/>
</dbReference>
<dbReference type="SUPFAM" id="SSF53649">
    <property type="entry name" value="Alkaline phosphatase-like"/>
    <property type="match status" value="1"/>
</dbReference>
<dbReference type="Gene3D" id="3.40.720.10">
    <property type="entry name" value="Alkaline Phosphatase, subunit A"/>
    <property type="match status" value="1"/>
</dbReference>
<dbReference type="EMBL" id="CP094326">
    <property type="protein sequence ID" value="UNY97833.1"/>
    <property type="molecule type" value="Genomic_DNA"/>
</dbReference>
<keyword evidence="2" id="KW-1185">Reference proteome</keyword>
<evidence type="ECO:0000313" key="2">
    <source>
        <dbReference type="Proteomes" id="UP000829476"/>
    </source>
</evidence>
<accession>A0ABY3YKZ5</accession>
<dbReference type="PROSITE" id="PS51257">
    <property type="entry name" value="PROKAR_LIPOPROTEIN"/>
    <property type="match status" value="1"/>
</dbReference>
<sequence>MKMRLLLFLFAISFIGCENSEQEQNKVENIVLISIDGLRWQEVFKGADSLFTEDKHFWANTEAERRQKLMPFFWNTIAQKGQLYGNRDLGNKANVKNKYWFSYPGRSEALCGYYDPKVNLNEYPNNPNENVLEFIDENESYKGKVVTFASWEALGRVLNRDRNGMLVNLPGEDVQEGSEAQNLLNELQHLIPEYHHDCRPDELTYMMAKAYIQDKHPKVVYLDFGDTDIFAHDGEYGKYLDATNRTDKMISDLWESLQNDPFYKDKTALLVYTDHGRGIDDYGWKHHGDAIPGSDEVWLAALGPGIPNLGEVARDGQIYQDQIAQTAANILGFTFEADHPVGNSIEGVFVTKKD</sequence>
<evidence type="ECO:0000313" key="1">
    <source>
        <dbReference type="EMBL" id="UNY97833.1"/>
    </source>
</evidence>
<name>A0ABY3YKZ5_9FLAO</name>
<protein>
    <submittedName>
        <fullName evidence="1">Phosphoglyceromutase</fullName>
    </submittedName>
</protein>
<dbReference type="Proteomes" id="UP000829476">
    <property type="component" value="Chromosome"/>
</dbReference>
<dbReference type="InterPro" id="IPR017850">
    <property type="entry name" value="Alkaline_phosphatase_core_sf"/>
</dbReference>
<organism evidence="1 2">
    <name type="scientific">Zhouia spongiae</name>
    <dbReference type="NCBI Taxonomy" id="2202721"/>
    <lineage>
        <taxon>Bacteria</taxon>
        <taxon>Pseudomonadati</taxon>
        <taxon>Bacteroidota</taxon>
        <taxon>Flavobacteriia</taxon>
        <taxon>Flavobacteriales</taxon>
        <taxon>Flavobacteriaceae</taxon>
        <taxon>Zhouia</taxon>
    </lineage>
</organism>